<proteinExistence type="predicted"/>
<evidence type="ECO:0000313" key="1">
    <source>
        <dbReference type="Proteomes" id="UP000887580"/>
    </source>
</evidence>
<reference evidence="2" key="1">
    <citation type="submission" date="2022-11" db="UniProtKB">
        <authorList>
            <consortium name="WormBaseParasite"/>
        </authorList>
    </citation>
    <scope>IDENTIFICATION</scope>
</reference>
<evidence type="ECO:0000313" key="2">
    <source>
        <dbReference type="WBParaSite" id="PS1159_v2.g19727.t1"/>
    </source>
</evidence>
<name>A0AC35FQ65_9BILA</name>
<dbReference type="Proteomes" id="UP000887580">
    <property type="component" value="Unplaced"/>
</dbReference>
<accession>A0AC35FQ65</accession>
<sequence>MSHWFHRNPLKATEFAKFDLKHVLKNEHSSKICGELRLRRDKFLKHLESASSDLEQVETEFNQYLALFYGFLFDVTTDGDKESKLRYLIRIVWGNSMIEKDGIELSDAWFEALNICYNMALWYMKHGAWVSAKDEVKDSEAKTAHCCLKKAAGLFEFIKEKTDFLCGLDDFPGNDFNMNVIKSYLNQSVAEAQEIAIARAIELQHSPTLISKLAAENARIYKEIDSLLEKFNPSTFEKWRCYAQLKNKFYLSYAYCYLGESLLAEDKCGEAVRSCKEGIKCYKEAQEICVKYAKSSGPGFIAKPEKHLFFRRIQPLLERHLDKAERENGFIYHQIVPDALPTLEENASFGLAKPEAFIYPKKSDAWSLTAYDAFDLGKADTPDFSKAKKSKKSLPAVKEEKVYQTDRDPKNVSGCSVM</sequence>
<organism evidence="1 2">
    <name type="scientific">Panagrolaimus sp. PS1159</name>
    <dbReference type="NCBI Taxonomy" id="55785"/>
    <lineage>
        <taxon>Eukaryota</taxon>
        <taxon>Metazoa</taxon>
        <taxon>Ecdysozoa</taxon>
        <taxon>Nematoda</taxon>
        <taxon>Chromadorea</taxon>
        <taxon>Rhabditida</taxon>
        <taxon>Tylenchina</taxon>
        <taxon>Panagrolaimomorpha</taxon>
        <taxon>Panagrolaimoidea</taxon>
        <taxon>Panagrolaimidae</taxon>
        <taxon>Panagrolaimus</taxon>
    </lineage>
</organism>
<dbReference type="WBParaSite" id="PS1159_v2.g19727.t1">
    <property type="protein sequence ID" value="PS1159_v2.g19727.t1"/>
    <property type="gene ID" value="PS1159_v2.g19727"/>
</dbReference>
<protein>
    <submittedName>
        <fullName evidence="2">BRO1 domain-containing protein</fullName>
    </submittedName>
</protein>